<dbReference type="Proteomes" id="UP000245771">
    <property type="component" value="Unassembled WGS sequence"/>
</dbReference>
<evidence type="ECO:0008006" key="8">
    <source>
        <dbReference type="Google" id="ProtNLM"/>
    </source>
</evidence>
<feature type="non-terminal residue" evidence="6">
    <location>
        <position position="362"/>
    </location>
</feature>
<dbReference type="PANTHER" id="PTHR21389:SF0">
    <property type="entry name" value="ETOPOSIDE-INDUCED PROTEIN 2.4 HOMOLOG"/>
    <property type="match status" value="1"/>
</dbReference>
<feature type="transmembrane region" description="Helical" evidence="5">
    <location>
        <begin position="89"/>
        <end position="111"/>
    </location>
</feature>
<dbReference type="GO" id="GO:0016020">
    <property type="term" value="C:membrane"/>
    <property type="evidence" value="ECO:0007669"/>
    <property type="project" value="UniProtKB-SubCell"/>
</dbReference>
<protein>
    <recommendedName>
        <fullName evidence="8">EI24-domain-containing protein</fullName>
    </recommendedName>
</protein>
<dbReference type="OrthoDB" id="266518at2759"/>
<keyword evidence="2 5" id="KW-0812">Transmembrane</keyword>
<evidence type="ECO:0000313" key="7">
    <source>
        <dbReference type="Proteomes" id="UP000245771"/>
    </source>
</evidence>
<keyword evidence="3 5" id="KW-1133">Transmembrane helix</keyword>
<feature type="non-terminal residue" evidence="6">
    <location>
        <position position="1"/>
    </location>
</feature>
<dbReference type="GO" id="GO:0016236">
    <property type="term" value="P:macroautophagy"/>
    <property type="evidence" value="ECO:0007669"/>
    <property type="project" value="TreeGrafter"/>
</dbReference>
<evidence type="ECO:0000256" key="1">
    <source>
        <dbReference type="ARBA" id="ARBA00004141"/>
    </source>
</evidence>
<feature type="transmembrane region" description="Helical" evidence="5">
    <location>
        <begin position="139"/>
        <end position="165"/>
    </location>
</feature>
<keyword evidence="7" id="KW-1185">Reference proteome</keyword>
<evidence type="ECO:0000256" key="4">
    <source>
        <dbReference type="ARBA" id="ARBA00023136"/>
    </source>
</evidence>
<evidence type="ECO:0000256" key="3">
    <source>
        <dbReference type="ARBA" id="ARBA00022989"/>
    </source>
</evidence>
<evidence type="ECO:0000256" key="5">
    <source>
        <dbReference type="SAM" id="Phobius"/>
    </source>
</evidence>
<feature type="transmembrane region" description="Helical" evidence="5">
    <location>
        <begin position="274"/>
        <end position="293"/>
    </location>
</feature>
<feature type="transmembrane region" description="Helical" evidence="5">
    <location>
        <begin position="251"/>
        <end position="268"/>
    </location>
</feature>
<evidence type="ECO:0000256" key="2">
    <source>
        <dbReference type="ARBA" id="ARBA00022692"/>
    </source>
</evidence>
<comment type="subcellular location">
    <subcellularLocation>
        <location evidence="1">Membrane</location>
        <topology evidence="1">Multi-pass membrane protein</topology>
    </subcellularLocation>
</comment>
<dbReference type="PANTHER" id="PTHR21389">
    <property type="entry name" value="P53 INDUCED PROTEIN"/>
    <property type="match status" value="1"/>
</dbReference>
<dbReference type="Pfam" id="PF07264">
    <property type="entry name" value="EI24"/>
    <property type="match status" value="1"/>
</dbReference>
<dbReference type="GO" id="GO:0005783">
    <property type="term" value="C:endoplasmic reticulum"/>
    <property type="evidence" value="ECO:0007669"/>
    <property type="project" value="TreeGrafter"/>
</dbReference>
<dbReference type="EMBL" id="KZ819607">
    <property type="protein sequence ID" value="PWN31623.1"/>
    <property type="molecule type" value="Genomic_DNA"/>
</dbReference>
<dbReference type="RefSeq" id="XP_025351925.1">
    <property type="nucleotide sequence ID" value="XM_025495825.1"/>
</dbReference>
<dbReference type="InterPro" id="IPR059112">
    <property type="entry name" value="CysZ/EI24"/>
</dbReference>
<organism evidence="6 7">
    <name type="scientific">Meira miltonrushii</name>
    <dbReference type="NCBI Taxonomy" id="1280837"/>
    <lineage>
        <taxon>Eukaryota</taxon>
        <taxon>Fungi</taxon>
        <taxon>Dikarya</taxon>
        <taxon>Basidiomycota</taxon>
        <taxon>Ustilaginomycotina</taxon>
        <taxon>Exobasidiomycetes</taxon>
        <taxon>Exobasidiales</taxon>
        <taxon>Brachybasidiaceae</taxon>
        <taxon>Meira</taxon>
    </lineage>
</organism>
<dbReference type="AlphaFoldDB" id="A0A316V5Z3"/>
<feature type="transmembrane region" description="Helical" evidence="5">
    <location>
        <begin position="211"/>
        <end position="230"/>
    </location>
</feature>
<evidence type="ECO:0000313" key="6">
    <source>
        <dbReference type="EMBL" id="PWN31623.1"/>
    </source>
</evidence>
<accession>A0A316V5Z3</accession>
<sequence>HRPALSLAASVDLDVEGGGRLDEDYDGGWSSSSSSAWSAKGPAAYTSSMSIAQSAKLHLQWAKAGWFDANRWIEAGKVATRSAEIRFGIIKGLILSATITTLIFFFELAFFPRHLFPTKSGESHEDLDDHVGSIGSVFWLYPLIAGSYFLAASWTVDVAHAAYKLKHARGISMVPSTIPAGTSRRLILESYRIILILNYFVISIALQHIPWIGRTLSFIFMSFIDAYYCFEQGWIARGWSVERRMRYAESRWAYFVAFGLPSTAISFFHPSGLLNLMLFMLVFPICTVLAMLGNPQPRQAPNSTTTITPTSAGMNSSGIPGNTSLSPVLPPRLPIFWLTVKCYRLVLRSFPRLLDASSAAMA</sequence>
<name>A0A316V5Z3_9BASI</name>
<reference evidence="6 7" key="1">
    <citation type="journal article" date="2018" name="Mol. Biol. Evol.">
        <title>Broad Genomic Sampling Reveals a Smut Pathogenic Ancestry of the Fungal Clade Ustilaginomycotina.</title>
        <authorList>
            <person name="Kijpornyongpan T."/>
            <person name="Mondo S.J."/>
            <person name="Barry K."/>
            <person name="Sandor L."/>
            <person name="Lee J."/>
            <person name="Lipzen A."/>
            <person name="Pangilinan J."/>
            <person name="LaButti K."/>
            <person name="Hainaut M."/>
            <person name="Henrissat B."/>
            <person name="Grigoriev I.V."/>
            <person name="Spatafora J.W."/>
            <person name="Aime M.C."/>
        </authorList>
    </citation>
    <scope>NUCLEOTIDE SEQUENCE [LARGE SCALE GENOMIC DNA]</scope>
    <source>
        <strain evidence="6 7">MCA 3882</strain>
    </source>
</reference>
<keyword evidence="4 5" id="KW-0472">Membrane</keyword>
<gene>
    <name evidence="6" type="ORF">FA14DRAFT_107961</name>
</gene>
<proteinExistence type="predicted"/>
<dbReference type="InParanoid" id="A0A316V5Z3"/>
<dbReference type="GeneID" id="37017606"/>
<feature type="transmembrane region" description="Helical" evidence="5">
    <location>
        <begin position="186"/>
        <end position="205"/>
    </location>
</feature>